<feature type="compositionally biased region" description="Basic and acidic residues" evidence="2">
    <location>
        <begin position="326"/>
        <end position="339"/>
    </location>
</feature>
<reference evidence="4" key="1">
    <citation type="journal article" date="2013" name="Genome Announc.">
        <title>Genome sequence of the basidiomycetous yeast Pseudozyma antarctica T-34, a producer of the glycolipid biosurfactants mannosylerythritol lipids.</title>
        <authorList>
            <person name="Morita T."/>
            <person name="Koike H."/>
            <person name="Koyama Y."/>
            <person name="Hagiwara H."/>
            <person name="Ito E."/>
            <person name="Fukuoka T."/>
            <person name="Imura T."/>
            <person name="Machida M."/>
            <person name="Kitamoto D."/>
        </authorList>
    </citation>
    <scope>NUCLEOTIDE SEQUENCE [LARGE SCALE GENOMIC DNA]</scope>
    <source>
        <strain evidence="4">T-34</strain>
    </source>
</reference>
<evidence type="ECO:0000313" key="4">
    <source>
        <dbReference type="Proteomes" id="UP000011976"/>
    </source>
</evidence>
<proteinExistence type="inferred from homology"/>
<feature type="compositionally biased region" description="Low complexity" evidence="2">
    <location>
        <begin position="370"/>
        <end position="384"/>
    </location>
</feature>
<dbReference type="PROSITE" id="PS51354">
    <property type="entry name" value="GLUTAREDOXIN_2"/>
    <property type="match status" value="1"/>
</dbReference>
<dbReference type="AlphaFoldDB" id="M9MEQ3"/>
<feature type="compositionally biased region" description="Low complexity" evidence="2">
    <location>
        <begin position="536"/>
        <end position="549"/>
    </location>
</feature>
<protein>
    <submittedName>
        <fullName evidence="3">Uncharacterized protein</fullName>
    </submittedName>
</protein>
<feature type="compositionally biased region" description="Basic and acidic residues" evidence="2">
    <location>
        <begin position="843"/>
        <end position="852"/>
    </location>
</feature>
<dbReference type="PANTHER" id="PTHR12232">
    <property type="entry name" value="SH3 DOMAIN-BINDING GLUTAMIC ACID-RICH-LIKE PROTEIN"/>
    <property type="match status" value="1"/>
</dbReference>
<dbReference type="GO" id="GO:0005737">
    <property type="term" value="C:cytoplasm"/>
    <property type="evidence" value="ECO:0007669"/>
    <property type="project" value="TreeGrafter"/>
</dbReference>
<dbReference type="InterPro" id="IPR051033">
    <property type="entry name" value="SH3BGR"/>
</dbReference>
<feature type="compositionally biased region" description="Acidic residues" evidence="2">
    <location>
        <begin position="886"/>
        <end position="904"/>
    </location>
</feature>
<sequence>MAQPTVELFSTSILSNVKVRTRHERFTSVLAIKKIAYVYHDLASDDDAKSRWRRKAKDPQLPGILVNNEWVGSYDDFEEAVEFGELELFLGVAATQPALTAEPHPAQSAVSSKDPSLYPTLPYAAEGAGRWKEPDADQFIDSLNIDEQDINDADVDAMLADIGKLSVQPSSTAEKKYQPSQEAAVKPLRLAKMGPKTSHQRMPSGSASPASSNGTRASPMARYSATQRSTRALAAEAAALTSNRKTSGALLRDAVSQGKTLDDAMEESRMKHIVSQDNIDDLFASLGLSNVDIGDDEVDQFLYQGAIPQGLRLGGDRVHKPSSAADKARDEAVARDLAQRAKQKGHGSARSSLLKASSDSSPPTRAAVKATEATSSAPATESSSQLPASTEDEVESAAAASKVDLLQEAPVSAPKEEVEGSSPSKPEHESAPRTAAAASLSEAPLVSDEQEHTPASASADEAEPSTQAPESETDDAAQTAAPIAPTDAAEALESAAPVEPVELVEAVETEEASEPAKAVEAAVPVEAAEARHSSEAVEASAAAAESSSDAIEHTRSEDVGSSDTNDAQKASAPPASQDTEASVQAILTRASLEEPSEEQSKAAPAPPSPHSQDADVAPSHDQLEPSASSASIPSDSHAASEAKVPDAATEAAVPVKMPEILTRADSQPGASKVDTGAPAGADDELQLELANAAMIASRYEEHRSEALDPVAASADAEQEPVEELASVSAPQQTTSSEDAAVKVPATTSYTLAQSSGSADTHASISDVASSSRSSAATKHGSRQASSSSSVGASSSSRRAFDVSRPIVPTNGPQPLPRSSSSELSTSPDAKKKRTGLRGFSLGRADKESDSASRGRSASGPAKTVASSRHERTISQILREADAVLQMDDDEDGSNAGAGEDDVDDPAIFGSSSGDSSARRGAL</sequence>
<name>M9MEQ3_PSEA3</name>
<dbReference type="InterPro" id="IPR036249">
    <property type="entry name" value="Thioredoxin-like_sf"/>
</dbReference>
<comment type="similarity">
    <text evidence="1">Belongs to the SH3BGR family.</text>
</comment>
<accession>M9MEQ3</accession>
<dbReference type="OrthoDB" id="9932926at2759"/>
<feature type="region of interest" description="Disordered" evidence="2">
    <location>
        <begin position="169"/>
        <end position="223"/>
    </location>
</feature>
<feature type="compositionally biased region" description="Low complexity" evidence="2">
    <location>
        <begin position="816"/>
        <end position="827"/>
    </location>
</feature>
<feature type="region of interest" description="Disordered" evidence="2">
    <location>
        <begin position="699"/>
        <end position="922"/>
    </location>
</feature>
<dbReference type="Gene3D" id="3.40.30.10">
    <property type="entry name" value="Glutaredoxin"/>
    <property type="match status" value="1"/>
</dbReference>
<feature type="compositionally biased region" description="Polar residues" evidence="2">
    <location>
        <begin position="745"/>
        <end position="760"/>
    </location>
</feature>
<dbReference type="InterPro" id="IPR006993">
    <property type="entry name" value="Glut_rich_SH3-bd"/>
</dbReference>
<feature type="compositionally biased region" description="Polar residues" evidence="2">
    <location>
        <begin position="559"/>
        <end position="582"/>
    </location>
</feature>
<dbReference type="SUPFAM" id="SSF52833">
    <property type="entry name" value="Thioredoxin-like"/>
    <property type="match status" value="1"/>
</dbReference>
<dbReference type="PANTHER" id="PTHR12232:SF0">
    <property type="entry name" value="THIOREDOXIN DOMAIN-CONTAINING PROTEIN"/>
    <property type="match status" value="1"/>
</dbReference>
<feature type="compositionally biased region" description="Low complexity" evidence="2">
    <location>
        <begin position="626"/>
        <end position="637"/>
    </location>
</feature>
<feature type="region of interest" description="Disordered" evidence="2">
    <location>
        <begin position="312"/>
        <end position="684"/>
    </location>
</feature>
<feature type="compositionally biased region" description="Low complexity" evidence="2">
    <location>
        <begin position="203"/>
        <end position="214"/>
    </location>
</feature>
<dbReference type="STRING" id="1151754.M9MEQ3"/>
<feature type="compositionally biased region" description="Polar residues" evidence="2">
    <location>
        <begin position="728"/>
        <end position="737"/>
    </location>
</feature>
<feature type="compositionally biased region" description="Low complexity" evidence="2">
    <location>
        <begin position="476"/>
        <end position="504"/>
    </location>
</feature>
<feature type="compositionally biased region" description="Low complexity" evidence="2">
    <location>
        <begin position="762"/>
        <end position="797"/>
    </location>
</feature>
<feature type="compositionally biased region" description="Low complexity" evidence="2">
    <location>
        <begin position="909"/>
        <end position="922"/>
    </location>
</feature>
<dbReference type="Pfam" id="PF04908">
    <property type="entry name" value="SH3BGR"/>
    <property type="match status" value="1"/>
</dbReference>
<feature type="compositionally biased region" description="Low complexity" evidence="2">
    <location>
        <begin position="348"/>
        <end position="361"/>
    </location>
</feature>
<evidence type="ECO:0000256" key="2">
    <source>
        <dbReference type="SAM" id="MobiDB-lite"/>
    </source>
</evidence>
<dbReference type="Proteomes" id="UP000011976">
    <property type="component" value="Unassembled WGS sequence"/>
</dbReference>
<evidence type="ECO:0000256" key="1">
    <source>
        <dbReference type="ARBA" id="ARBA00007764"/>
    </source>
</evidence>
<organism evidence="3 4">
    <name type="scientific">Pseudozyma antarctica (strain T-34)</name>
    <name type="common">Yeast</name>
    <name type="synonym">Candida antarctica</name>
    <dbReference type="NCBI Taxonomy" id="1151754"/>
    <lineage>
        <taxon>Eukaryota</taxon>
        <taxon>Fungi</taxon>
        <taxon>Dikarya</taxon>
        <taxon>Basidiomycota</taxon>
        <taxon>Ustilaginomycotina</taxon>
        <taxon>Ustilaginomycetes</taxon>
        <taxon>Ustilaginales</taxon>
        <taxon>Ustilaginaceae</taxon>
        <taxon>Moesziomyces</taxon>
    </lineage>
</organism>
<dbReference type="EMBL" id="DF196782">
    <property type="protein sequence ID" value="GAC75508.1"/>
    <property type="molecule type" value="Genomic_DNA"/>
</dbReference>
<feature type="compositionally biased region" description="Low complexity" evidence="2">
    <location>
        <begin position="515"/>
        <end position="527"/>
    </location>
</feature>
<evidence type="ECO:0000313" key="3">
    <source>
        <dbReference type="EMBL" id="GAC75508.1"/>
    </source>
</evidence>
<gene>
    <name evidence="3" type="ORF">PANT_16d00015</name>
</gene>